<proteinExistence type="predicted"/>
<name>A0A5C6XH78_9DELT</name>
<evidence type="ECO:0000256" key="1">
    <source>
        <dbReference type="SAM" id="MobiDB-lite"/>
    </source>
</evidence>
<evidence type="ECO:0000313" key="4">
    <source>
        <dbReference type="Proteomes" id="UP000321046"/>
    </source>
</evidence>
<evidence type="ECO:0000313" key="3">
    <source>
        <dbReference type="EMBL" id="TXD36814.1"/>
    </source>
</evidence>
<dbReference type="EMBL" id="VOSL01000043">
    <property type="protein sequence ID" value="TXD36814.1"/>
    <property type="molecule type" value="Genomic_DNA"/>
</dbReference>
<gene>
    <name evidence="3" type="ORF">FRC96_08820</name>
</gene>
<feature type="region of interest" description="Disordered" evidence="1">
    <location>
        <begin position="1"/>
        <end position="97"/>
    </location>
</feature>
<accession>A0A5C6XH78</accession>
<sequence>MLKARVHGARVHKMRGAEHADAPKSLKRGVIEDRLDPRRQRDVAQFGHANRGGEGVSSQLGQAAKRRGVGHEQRSGQAGQPGELALWGRESQRTTGSPRGSFMSYELFISRASPYSMKIAAMMAYLGVEHRLTLQNAMNRYAVIRRLSGRTMVPMLRRDDWALSDSTAIARYLMRLPEHRRRLWMPEGVDTLSFLLEDFSDEWMVRWMALSRWLNTEDCRHVERIIGRELSAGLPGVGGLVGSAARAAVVGRMEGWGVSETNRTTLMASAQRTLGAVERALDDGRLYLFGDRASLADFGIFGPLGQYASDPTGARKLTSSDYTRLRAYLQRFNAMPDGEVVEGQATDASLEALEALMAEALGTYWEVMVANLEALHRKKRPATTAARLLDGASFEFAPSRYLNGQLQGWLQEMEDAYNTRNELFGAEGAVLERALIGRVEALASRPEAADLLAAYPGLGLR</sequence>
<feature type="domain" description="GST N-terminal" evidence="2">
    <location>
        <begin position="103"/>
        <end position="181"/>
    </location>
</feature>
<dbReference type="AlphaFoldDB" id="A0A5C6XH78"/>
<keyword evidence="3" id="KW-0808">Transferase</keyword>
<dbReference type="InterPro" id="IPR036249">
    <property type="entry name" value="Thioredoxin-like_sf"/>
</dbReference>
<dbReference type="Gene3D" id="1.20.1050.10">
    <property type="match status" value="2"/>
</dbReference>
<dbReference type="Gene3D" id="3.40.30.10">
    <property type="entry name" value="Glutaredoxin"/>
    <property type="match status" value="1"/>
</dbReference>
<dbReference type="CDD" id="cd00570">
    <property type="entry name" value="GST_N_family"/>
    <property type="match status" value="1"/>
</dbReference>
<dbReference type="PROSITE" id="PS50404">
    <property type="entry name" value="GST_NTER"/>
    <property type="match status" value="1"/>
</dbReference>
<dbReference type="InterPro" id="IPR004045">
    <property type="entry name" value="Glutathione_S-Trfase_N"/>
</dbReference>
<feature type="compositionally biased region" description="Basic and acidic residues" evidence="1">
    <location>
        <begin position="15"/>
        <end position="42"/>
    </location>
</feature>
<organism evidence="3 4">
    <name type="scientific">Lujinxingia vulgaris</name>
    <dbReference type="NCBI Taxonomy" id="2600176"/>
    <lineage>
        <taxon>Bacteria</taxon>
        <taxon>Deltaproteobacteria</taxon>
        <taxon>Bradymonadales</taxon>
        <taxon>Lujinxingiaceae</taxon>
        <taxon>Lujinxingia</taxon>
    </lineage>
</organism>
<comment type="caution">
    <text evidence="3">The sequence shown here is derived from an EMBL/GenBank/DDBJ whole genome shotgun (WGS) entry which is preliminary data.</text>
</comment>
<dbReference type="SUPFAM" id="SSF47616">
    <property type="entry name" value="GST C-terminal domain-like"/>
    <property type="match status" value="1"/>
</dbReference>
<dbReference type="Pfam" id="PF13410">
    <property type="entry name" value="GST_C_2"/>
    <property type="match status" value="1"/>
</dbReference>
<dbReference type="InterPro" id="IPR036282">
    <property type="entry name" value="Glutathione-S-Trfase_C_sf"/>
</dbReference>
<feature type="compositionally biased region" description="Basic residues" evidence="1">
    <location>
        <begin position="1"/>
        <end position="14"/>
    </location>
</feature>
<protein>
    <submittedName>
        <fullName evidence="3">Glutathione S-transferase</fullName>
    </submittedName>
</protein>
<dbReference type="SUPFAM" id="SSF52833">
    <property type="entry name" value="Thioredoxin-like"/>
    <property type="match status" value="1"/>
</dbReference>
<dbReference type="Pfam" id="PF13417">
    <property type="entry name" value="GST_N_3"/>
    <property type="match status" value="1"/>
</dbReference>
<dbReference type="OrthoDB" id="7054557at2"/>
<dbReference type="GO" id="GO:0016740">
    <property type="term" value="F:transferase activity"/>
    <property type="evidence" value="ECO:0007669"/>
    <property type="project" value="UniProtKB-KW"/>
</dbReference>
<dbReference type="Proteomes" id="UP000321046">
    <property type="component" value="Unassembled WGS sequence"/>
</dbReference>
<reference evidence="3 4" key="1">
    <citation type="submission" date="2019-08" db="EMBL/GenBank/DDBJ databases">
        <title>Bradymonadales sp. TMQ2.</title>
        <authorList>
            <person name="Liang Q."/>
        </authorList>
    </citation>
    <scope>NUCLEOTIDE SEQUENCE [LARGE SCALE GENOMIC DNA]</scope>
    <source>
        <strain evidence="3 4">TMQ2</strain>
    </source>
</reference>
<evidence type="ECO:0000259" key="2">
    <source>
        <dbReference type="PROSITE" id="PS50404"/>
    </source>
</evidence>